<name>A0A6J7AKN0_9ZZZZ</name>
<dbReference type="GO" id="GO:0045820">
    <property type="term" value="P:negative regulation of glycolytic process"/>
    <property type="evidence" value="ECO:0007669"/>
    <property type="project" value="TreeGrafter"/>
</dbReference>
<dbReference type="SUPFAM" id="SSF53254">
    <property type="entry name" value="Phosphoglycerate mutase-like"/>
    <property type="match status" value="1"/>
</dbReference>
<dbReference type="InterPro" id="IPR051695">
    <property type="entry name" value="Phosphoglycerate_Mutase"/>
</dbReference>
<sequence>MQIVLIRHAHSKANERGVLSGRLPGVALSDKGVEQSQRLVSRLGAMTIRSLHVSPLARCNETISPWWKEVGSKNNPKVALVDDNDIIEVDYGSWSGKKLAVLSRKREWKTVQSSPSAMYFPQGEGLAQVQVRAMNAIHKALTNKGKGSDVFVTHGDVIKTIVSSVLAMHLDDFQRIVIDPASVTVLDYSSDKPRVLLMNDSRSDLESFLNAPFRARNLLGGGA</sequence>
<reference evidence="3" key="1">
    <citation type="submission" date="2020-05" db="EMBL/GenBank/DDBJ databases">
        <authorList>
            <person name="Chiriac C."/>
            <person name="Salcher M."/>
            <person name="Ghai R."/>
            <person name="Kavagutti S V."/>
        </authorList>
    </citation>
    <scope>NUCLEOTIDE SEQUENCE</scope>
</reference>
<evidence type="ECO:0000313" key="3">
    <source>
        <dbReference type="EMBL" id="CAB4833474.1"/>
    </source>
</evidence>
<evidence type="ECO:0000313" key="2">
    <source>
        <dbReference type="EMBL" id="CAB4674858.1"/>
    </source>
</evidence>
<dbReference type="GO" id="GO:0005829">
    <property type="term" value="C:cytosol"/>
    <property type="evidence" value="ECO:0007669"/>
    <property type="project" value="TreeGrafter"/>
</dbReference>
<dbReference type="Gene3D" id="3.40.50.1240">
    <property type="entry name" value="Phosphoglycerate mutase-like"/>
    <property type="match status" value="1"/>
</dbReference>
<keyword evidence="1" id="KW-0378">Hydrolase</keyword>
<accession>A0A6J7AKN0</accession>
<dbReference type="PANTHER" id="PTHR46517">
    <property type="entry name" value="FRUCTOSE-2,6-BISPHOSPHATASE TIGAR"/>
    <property type="match status" value="1"/>
</dbReference>
<dbReference type="GO" id="GO:0043456">
    <property type="term" value="P:regulation of pentose-phosphate shunt"/>
    <property type="evidence" value="ECO:0007669"/>
    <property type="project" value="TreeGrafter"/>
</dbReference>
<dbReference type="GO" id="GO:0004331">
    <property type="term" value="F:fructose-2,6-bisphosphate 2-phosphatase activity"/>
    <property type="evidence" value="ECO:0007669"/>
    <property type="project" value="TreeGrafter"/>
</dbReference>
<organism evidence="3">
    <name type="scientific">freshwater metagenome</name>
    <dbReference type="NCBI Taxonomy" id="449393"/>
    <lineage>
        <taxon>unclassified sequences</taxon>
        <taxon>metagenomes</taxon>
        <taxon>ecological metagenomes</taxon>
    </lineage>
</organism>
<dbReference type="EMBL" id="CAEZXG010000009">
    <property type="protein sequence ID" value="CAB4674858.1"/>
    <property type="molecule type" value="Genomic_DNA"/>
</dbReference>
<dbReference type="Pfam" id="PF00300">
    <property type="entry name" value="His_Phos_1"/>
    <property type="match status" value="1"/>
</dbReference>
<evidence type="ECO:0000256" key="1">
    <source>
        <dbReference type="ARBA" id="ARBA00022801"/>
    </source>
</evidence>
<dbReference type="AlphaFoldDB" id="A0A6J7AKN0"/>
<proteinExistence type="predicted"/>
<dbReference type="InterPro" id="IPR029033">
    <property type="entry name" value="His_PPase_superfam"/>
</dbReference>
<dbReference type="PANTHER" id="PTHR46517:SF1">
    <property type="entry name" value="FRUCTOSE-2,6-BISPHOSPHATASE TIGAR"/>
    <property type="match status" value="1"/>
</dbReference>
<protein>
    <submittedName>
        <fullName evidence="3">Unannotated protein</fullName>
    </submittedName>
</protein>
<gene>
    <name evidence="2" type="ORF">UFOPK2359_00263</name>
    <name evidence="3" type="ORF">UFOPK3167_01292</name>
</gene>
<dbReference type="InterPro" id="IPR022492">
    <property type="entry name" value="Phosphomutase_MSMEG4193_put"/>
</dbReference>
<dbReference type="NCBIfam" id="TIGR03848">
    <property type="entry name" value="MSMEG_4193"/>
    <property type="match status" value="1"/>
</dbReference>
<dbReference type="EMBL" id="CAFABF010000111">
    <property type="protein sequence ID" value="CAB4833474.1"/>
    <property type="molecule type" value="Genomic_DNA"/>
</dbReference>
<dbReference type="InterPro" id="IPR013078">
    <property type="entry name" value="His_Pase_superF_clade-1"/>
</dbReference>
<dbReference type="SMART" id="SM00855">
    <property type="entry name" value="PGAM"/>
    <property type="match status" value="1"/>
</dbReference>